<dbReference type="PANTHER" id="PTHR40841:SF2">
    <property type="entry name" value="SIDEROPHORE-DEGRADING ESTERASE (EUROFUNG)"/>
    <property type="match status" value="1"/>
</dbReference>
<reference evidence="4" key="1">
    <citation type="submission" date="2021-01" db="EMBL/GenBank/DDBJ databases">
        <title>Modified the classification status of verrucomicrobia.</title>
        <authorList>
            <person name="Feng X."/>
        </authorList>
    </citation>
    <scope>NUCLEOTIDE SEQUENCE</scope>
    <source>
        <strain evidence="4">KCTC 13126</strain>
    </source>
</reference>
<gene>
    <name evidence="4" type="ORF">JIN87_21390</name>
</gene>
<keyword evidence="5" id="KW-1185">Reference proteome</keyword>
<organism evidence="4 5">
    <name type="scientific">Pelagicoccus mobilis</name>
    <dbReference type="NCBI Taxonomy" id="415221"/>
    <lineage>
        <taxon>Bacteria</taxon>
        <taxon>Pseudomonadati</taxon>
        <taxon>Verrucomicrobiota</taxon>
        <taxon>Opitutia</taxon>
        <taxon>Puniceicoccales</taxon>
        <taxon>Pelagicoccaceae</taxon>
        <taxon>Pelagicoccus</taxon>
    </lineage>
</organism>
<dbReference type="Gene3D" id="3.40.50.1820">
    <property type="entry name" value="alpha/beta hydrolase"/>
    <property type="match status" value="1"/>
</dbReference>
<dbReference type="EMBL" id="JAENIL010000048">
    <property type="protein sequence ID" value="MBK1879454.1"/>
    <property type="molecule type" value="Genomic_DNA"/>
</dbReference>
<dbReference type="RefSeq" id="WP_200357667.1">
    <property type="nucleotide sequence ID" value="NZ_JAENIL010000048.1"/>
</dbReference>
<keyword evidence="3" id="KW-0732">Signal</keyword>
<dbReference type="Proteomes" id="UP000617628">
    <property type="component" value="Unassembled WGS sequence"/>
</dbReference>
<comment type="similarity">
    <text evidence="1">Belongs to the esterase D family.</text>
</comment>
<evidence type="ECO:0000256" key="3">
    <source>
        <dbReference type="SAM" id="SignalP"/>
    </source>
</evidence>
<protein>
    <submittedName>
        <fullName evidence="4">Alpha/beta hydrolase</fullName>
    </submittedName>
</protein>
<dbReference type="SUPFAM" id="SSF53474">
    <property type="entry name" value="alpha/beta-Hydrolases"/>
    <property type="match status" value="1"/>
</dbReference>
<comment type="caution">
    <text evidence="4">The sequence shown here is derived from an EMBL/GenBank/DDBJ whole genome shotgun (WGS) entry which is preliminary data.</text>
</comment>
<feature type="chain" id="PRO_5037711814" evidence="3">
    <location>
        <begin position="21"/>
        <end position="286"/>
    </location>
</feature>
<dbReference type="InterPro" id="IPR052558">
    <property type="entry name" value="Siderophore_Hydrolase_D"/>
</dbReference>
<dbReference type="PANTHER" id="PTHR40841">
    <property type="entry name" value="SIDEROPHORE TRIACETYLFUSARININE C ESTERASE"/>
    <property type="match status" value="1"/>
</dbReference>
<keyword evidence="2 4" id="KW-0378">Hydrolase</keyword>
<feature type="signal peptide" evidence="3">
    <location>
        <begin position="1"/>
        <end position="20"/>
    </location>
</feature>
<proteinExistence type="inferred from homology"/>
<evidence type="ECO:0000256" key="2">
    <source>
        <dbReference type="ARBA" id="ARBA00022801"/>
    </source>
</evidence>
<evidence type="ECO:0000313" key="5">
    <source>
        <dbReference type="Proteomes" id="UP000617628"/>
    </source>
</evidence>
<dbReference type="GO" id="GO:0016788">
    <property type="term" value="F:hydrolase activity, acting on ester bonds"/>
    <property type="evidence" value="ECO:0007669"/>
    <property type="project" value="TreeGrafter"/>
</dbReference>
<name>A0A934VTE8_9BACT</name>
<accession>A0A934VTE8</accession>
<dbReference type="AlphaFoldDB" id="A0A934VTE8"/>
<evidence type="ECO:0000256" key="1">
    <source>
        <dbReference type="ARBA" id="ARBA00005622"/>
    </source>
</evidence>
<evidence type="ECO:0000313" key="4">
    <source>
        <dbReference type="EMBL" id="MBK1879454.1"/>
    </source>
</evidence>
<dbReference type="Pfam" id="PF00756">
    <property type="entry name" value="Esterase"/>
    <property type="match status" value="1"/>
</dbReference>
<dbReference type="InterPro" id="IPR000801">
    <property type="entry name" value="Esterase-like"/>
</dbReference>
<sequence length="286" mass="32460">MKKCLMFIILLSLQLTLSEAKEPKAYELPRTQVVPIQDSELGREYELYIRLPEAYSSNSDKKHPVIYYTDAVWHIETLSAMADFLAQDSILVGISWQTNISEERKNELGAHASRFRDYRMRESSDPTTQAKMQFGQANKHLSFIRNDVIPYIESNYRTVPENRSYFGYSLGGQFGAYILLRQANTFKNYILGAPAFGDNYGPFLSELESNSASSRKGFNANVYIAYGNTDNRLAELGEPLVTLLSEKQDASLNFTSEELEGNHLTAFPITAVRSMTWLSELLKPES</sequence>
<dbReference type="InterPro" id="IPR029058">
    <property type="entry name" value="AB_hydrolase_fold"/>
</dbReference>